<accession>A0A0E9VWV5</accession>
<evidence type="ECO:0000313" key="1">
    <source>
        <dbReference type="EMBL" id="JAH81765.1"/>
    </source>
</evidence>
<reference evidence="1" key="1">
    <citation type="submission" date="2014-11" db="EMBL/GenBank/DDBJ databases">
        <authorList>
            <person name="Amaro Gonzalez C."/>
        </authorList>
    </citation>
    <scope>NUCLEOTIDE SEQUENCE</scope>
</reference>
<protein>
    <submittedName>
        <fullName evidence="1">Uncharacterized protein</fullName>
    </submittedName>
</protein>
<sequence length="67" mass="7499">MCHVFTRKNQSDCQIRRVGDVPVCLFNGNENGLYSAEPFFIKGFTSSFKSGKLVSDQLFVKVSTTAF</sequence>
<organism evidence="1">
    <name type="scientific">Anguilla anguilla</name>
    <name type="common">European freshwater eel</name>
    <name type="synonym">Muraena anguilla</name>
    <dbReference type="NCBI Taxonomy" id="7936"/>
    <lineage>
        <taxon>Eukaryota</taxon>
        <taxon>Metazoa</taxon>
        <taxon>Chordata</taxon>
        <taxon>Craniata</taxon>
        <taxon>Vertebrata</taxon>
        <taxon>Euteleostomi</taxon>
        <taxon>Actinopterygii</taxon>
        <taxon>Neopterygii</taxon>
        <taxon>Teleostei</taxon>
        <taxon>Anguilliformes</taxon>
        <taxon>Anguillidae</taxon>
        <taxon>Anguilla</taxon>
    </lineage>
</organism>
<dbReference type="EMBL" id="GBXM01026812">
    <property type="protein sequence ID" value="JAH81765.1"/>
    <property type="molecule type" value="Transcribed_RNA"/>
</dbReference>
<proteinExistence type="predicted"/>
<dbReference type="AlphaFoldDB" id="A0A0E9VWV5"/>
<name>A0A0E9VWV5_ANGAN</name>
<reference evidence="1" key="2">
    <citation type="journal article" date="2015" name="Fish Shellfish Immunol.">
        <title>Early steps in the European eel (Anguilla anguilla)-Vibrio vulnificus interaction in the gills: Role of the RtxA13 toxin.</title>
        <authorList>
            <person name="Callol A."/>
            <person name="Pajuelo D."/>
            <person name="Ebbesson L."/>
            <person name="Teles M."/>
            <person name="MacKenzie S."/>
            <person name="Amaro C."/>
        </authorList>
    </citation>
    <scope>NUCLEOTIDE SEQUENCE</scope>
</reference>